<dbReference type="PIRSF" id="PIRSF006232">
    <property type="entry name" value="Pirin"/>
    <property type="match status" value="1"/>
</dbReference>
<dbReference type="InterPro" id="IPR012093">
    <property type="entry name" value="Pirin"/>
</dbReference>
<dbReference type="SUPFAM" id="SSF51182">
    <property type="entry name" value="RmlC-like cupins"/>
    <property type="match status" value="1"/>
</dbReference>
<sequence>MSNTETAPAEVQCEPGGSPGRVEVLTPRDVPLGGPRAMTVRRTLPQRQRSLIGAWCFVDHYGPDDTASSGGMDVPPHPHTGLATVSWLFTGEVEHRDSLGTHAMVRPGELNLMTGGHGVAHSEVSTPDTTLLHGVQLWVALPDHARDRPRDFAHHVPAATDLGGGAVARVFLGTLAGSTSPVVTATPLLGAELLLDPGARVELAVDPTFEHGLLVDGGHVTLQGRPVERAELGVVDPGPSTLEIVAGDEPARLVLLGGPPFGEQIVMWWNFVARTHDEIVAFRADWEAGSARFGQVDGYVGRDGRTGAAARLPAPALPHATIRPRGNPA</sequence>
<dbReference type="PANTHER" id="PTHR13903:SF8">
    <property type="entry name" value="PIRIN"/>
    <property type="match status" value="1"/>
</dbReference>
<comment type="similarity">
    <text evidence="1 2">Belongs to the pirin family.</text>
</comment>
<comment type="caution">
    <text evidence="6">The sequence shown here is derived from an EMBL/GenBank/DDBJ whole genome shotgun (WGS) entry which is preliminary data.</text>
</comment>
<keyword evidence="7" id="KW-1185">Reference proteome</keyword>
<dbReference type="CDD" id="cd02909">
    <property type="entry name" value="cupin_pirin_N"/>
    <property type="match status" value="1"/>
</dbReference>
<name>A0ABV9RGG6_9PSEU</name>
<feature type="domain" description="Pirin C-terminal" evidence="5">
    <location>
        <begin position="192"/>
        <end position="290"/>
    </location>
</feature>
<proteinExistence type="inferred from homology"/>
<protein>
    <submittedName>
        <fullName evidence="6">Pirin family protein</fullName>
    </submittedName>
</protein>
<dbReference type="InterPro" id="IPR008778">
    <property type="entry name" value="Pirin_C_dom"/>
</dbReference>
<reference evidence="7" key="1">
    <citation type="journal article" date="2019" name="Int. J. Syst. Evol. Microbiol.">
        <title>The Global Catalogue of Microorganisms (GCM) 10K type strain sequencing project: providing services to taxonomists for standard genome sequencing and annotation.</title>
        <authorList>
            <consortium name="The Broad Institute Genomics Platform"/>
            <consortium name="The Broad Institute Genome Sequencing Center for Infectious Disease"/>
            <person name="Wu L."/>
            <person name="Ma J."/>
        </authorList>
    </citation>
    <scope>NUCLEOTIDE SEQUENCE [LARGE SCALE GENOMIC DNA]</scope>
    <source>
        <strain evidence="7">CCUG 50347</strain>
    </source>
</reference>
<gene>
    <name evidence="6" type="ORF">ACFPEL_10535</name>
</gene>
<dbReference type="EMBL" id="JBHSIM010000020">
    <property type="protein sequence ID" value="MFC4832845.1"/>
    <property type="molecule type" value="Genomic_DNA"/>
</dbReference>
<dbReference type="Gene3D" id="2.60.120.10">
    <property type="entry name" value="Jelly Rolls"/>
    <property type="match status" value="2"/>
</dbReference>
<dbReference type="CDD" id="cd02247">
    <property type="entry name" value="cupin_pirin_C"/>
    <property type="match status" value="1"/>
</dbReference>
<dbReference type="InterPro" id="IPR014710">
    <property type="entry name" value="RmlC-like_jellyroll"/>
</dbReference>
<dbReference type="RefSeq" id="WP_274188250.1">
    <property type="nucleotide sequence ID" value="NZ_BAABHN010000020.1"/>
</dbReference>
<dbReference type="Pfam" id="PF02678">
    <property type="entry name" value="Pirin"/>
    <property type="match status" value="1"/>
</dbReference>
<evidence type="ECO:0000256" key="1">
    <source>
        <dbReference type="ARBA" id="ARBA00008416"/>
    </source>
</evidence>
<dbReference type="InterPro" id="IPR011051">
    <property type="entry name" value="RmlC_Cupin_sf"/>
</dbReference>
<organism evidence="6 7">
    <name type="scientific">Actinomycetospora chibensis</name>
    <dbReference type="NCBI Taxonomy" id="663606"/>
    <lineage>
        <taxon>Bacteria</taxon>
        <taxon>Bacillati</taxon>
        <taxon>Actinomycetota</taxon>
        <taxon>Actinomycetes</taxon>
        <taxon>Pseudonocardiales</taxon>
        <taxon>Pseudonocardiaceae</taxon>
        <taxon>Actinomycetospora</taxon>
    </lineage>
</organism>
<dbReference type="Pfam" id="PF05726">
    <property type="entry name" value="Pirin_C"/>
    <property type="match status" value="1"/>
</dbReference>
<evidence type="ECO:0000256" key="2">
    <source>
        <dbReference type="RuleBase" id="RU003457"/>
    </source>
</evidence>
<evidence type="ECO:0000313" key="6">
    <source>
        <dbReference type="EMBL" id="MFC4832845.1"/>
    </source>
</evidence>
<evidence type="ECO:0000259" key="4">
    <source>
        <dbReference type="Pfam" id="PF02678"/>
    </source>
</evidence>
<accession>A0ABV9RGG6</accession>
<dbReference type="InterPro" id="IPR003829">
    <property type="entry name" value="Pirin_N_dom"/>
</dbReference>
<feature type="region of interest" description="Disordered" evidence="3">
    <location>
        <begin position="1"/>
        <end position="22"/>
    </location>
</feature>
<evidence type="ECO:0000259" key="5">
    <source>
        <dbReference type="Pfam" id="PF05726"/>
    </source>
</evidence>
<evidence type="ECO:0000256" key="3">
    <source>
        <dbReference type="SAM" id="MobiDB-lite"/>
    </source>
</evidence>
<dbReference type="PANTHER" id="PTHR13903">
    <property type="entry name" value="PIRIN-RELATED"/>
    <property type="match status" value="1"/>
</dbReference>
<dbReference type="Proteomes" id="UP001595909">
    <property type="component" value="Unassembled WGS sequence"/>
</dbReference>
<feature type="domain" description="Pirin N-terminal" evidence="4">
    <location>
        <begin position="39"/>
        <end position="139"/>
    </location>
</feature>
<evidence type="ECO:0000313" key="7">
    <source>
        <dbReference type="Proteomes" id="UP001595909"/>
    </source>
</evidence>